<gene>
    <name evidence="2" type="ORF">F8M41_010552</name>
</gene>
<reference evidence="2 3" key="1">
    <citation type="journal article" date="2019" name="Environ. Microbiol.">
        <title>At the nexus of three kingdoms: the genome of the mycorrhizal fungus Gigaspora margarita provides insights into plant, endobacterial and fungal interactions.</title>
        <authorList>
            <person name="Venice F."/>
            <person name="Ghignone S."/>
            <person name="Salvioli di Fossalunga A."/>
            <person name="Amselem J."/>
            <person name="Novero M."/>
            <person name="Xianan X."/>
            <person name="Sedzielewska Toro K."/>
            <person name="Morin E."/>
            <person name="Lipzen A."/>
            <person name="Grigoriev I.V."/>
            <person name="Henrissat B."/>
            <person name="Martin F.M."/>
            <person name="Bonfante P."/>
        </authorList>
    </citation>
    <scope>NUCLEOTIDE SEQUENCE [LARGE SCALE GENOMIC DNA]</scope>
    <source>
        <strain evidence="2 3">BEG34</strain>
    </source>
</reference>
<feature type="region of interest" description="Disordered" evidence="1">
    <location>
        <begin position="1"/>
        <end position="24"/>
    </location>
</feature>
<dbReference type="Proteomes" id="UP000439903">
    <property type="component" value="Unassembled WGS sequence"/>
</dbReference>
<evidence type="ECO:0000256" key="1">
    <source>
        <dbReference type="SAM" id="MobiDB-lite"/>
    </source>
</evidence>
<dbReference type="EMBL" id="WTPW01002194">
    <property type="protein sequence ID" value="KAF0392248.1"/>
    <property type="molecule type" value="Genomic_DNA"/>
</dbReference>
<sequence>MSKKKCKTEKQTNKENMSTTTQKDEQISAQIATIKNVAITLLEAKPHNNTLQEYQEPTWHEKVEQEATVLKDITNIQTDTTNKQVNLDIEQPFQAPLKLTQAMKKLMTWP</sequence>
<evidence type="ECO:0000313" key="3">
    <source>
        <dbReference type="Proteomes" id="UP000439903"/>
    </source>
</evidence>
<accession>A0A8H3X281</accession>
<keyword evidence="3" id="KW-1185">Reference proteome</keyword>
<protein>
    <submittedName>
        <fullName evidence="2">Uncharacterized protein</fullName>
    </submittedName>
</protein>
<dbReference type="AlphaFoldDB" id="A0A8H3X281"/>
<proteinExistence type="predicted"/>
<comment type="caution">
    <text evidence="2">The sequence shown here is derived from an EMBL/GenBank/DDBJ whole genome shotgun (WGS) entry which is preliminary data.</text>
</comment>
<evidence type="ECO:0000313" key="2">
    <source>
        <dbReference type="EMBL" id="KAF0392248.1"/>
    </source>
</evidence>
<name>A0A8H3X281_GIGMA</name>
<organism evidence="2 3">
    <name type="scientific">Gigaspora margarita</name>
    <dbReference type="NCBI Taxonomy" id="4874"/>
    <lineage>
        <taxon>Eukaryota</taxon>
        <taxon>Fungi</taxon>
        <taxon>Fungi incertae sedis</taxon>
        <taxon>Mucoromycota</taxon>
        <taxon>Glomeromycotina</taxon>
        <taxon>Glomeromycetes</taxon>
        <taxon>Diversisporales</taxon>
        <taxon>Gigasporaceae</taxon>
        <taxon>Gigaspora</taxon>
    </lineage>
</organism>